<comment type="subcellular location">
    <subcellularLocation>
        <location evidence="6">Cytoplasm</location>
    </subcellularLocation>
</comment>
<gene>
    <name evidence="6" type="primary">ruvA</name>
    <name evidence="8" type="ORF">FM105_08460</name>
</gene>
<keyword evidence="2 6" id="KW-0227">DNA damage</keyword>
<evidence type="ECO:0000313" key="9">
    <source>
        <dbReference type="Proteomes" id="UP000196581"/>
    </source>
</evidence>
<dbReference type="RefSeq" id="WP_087007212.1">
    <property type="nucleotide sequence ID" value="NZ_FWFF01000014.1"/>
</dbReference>
<evidence type="ECO:0000256" key="2">
    <source>
        <dbReference type="ARBA" id="ARBA00022763"/>
    </source>
</evidence>
<dbReference type="Gene3D" id="1.10.8.10">
    <property type="entry name" value="DNA helicase RuvA subunit, C-terminal domain"/>
    <property type="match status" value="1"/>
</dbReference>
<keyword evidence="8" id="KW-0547">Nucleotide-binding</keyword>
<dbReference type="NCBIfam" id="TIGR00084">
    <property type="entry name" value="ruvA"/>
    <property type="match status" value="1"/>
</dbReference>
<keyword evidence="8" id="KW-0347">Helicase</keyword>
<dbReference type="EMBL" id="FWFF01000014">
    <property type="protein sequence ID" value="SLM98195.1"/>
    <property type="molecule type" value="Genomic_DNA"/>
</dbReference>
<dbReference type="HAMAP" id="MF_00031">
    <property type="entry name" value="DNA_HJ_migration_RuvA"/>
    <property type="match status" value="1"/>
</dbReference>
<dbReference type="GO" id="GO:0006281">
    <property type="term" value="P:DNA repair"/>
    <property type="evidence" value="ECO:0007669"/>
    <property type="project" value="UniProtKB-UniRule"/>
</dbReference>
<dbReference type="GO" id="GO:0009378">
    <property type="term" value="F:four-way junction helicase activity"/>
    <property type="evidence" value="ECO:0007669"/>
    <property type="project" value="InterPro"/>
</dbReference>
<evidence type="ECO:0000256" key="4">
    <source>
        <dbReference type="ARBA" id="ARBA00023172"/>
    </source>
</evidence>
<comment type="domain">
    <text evidence="6">Has three domains with a flexible linker between the domains II and III and assumes an 'L' shape. Domain III is highly mobile and contacts RuvB.</text>
</comment>
<dbReference type="InterPro" id="IPR010994">
    <property type="entry name" value="RuvA_2-like"/>
</dbReference>
<comment type="subunit">
    <text evidence="6">Homotetramer. Forms an RuvA(8)-RuvB(12)-Holliday junction (HJ) complex. HJ DNA is sandwiched between 2 RuvA tetramers; dsDNA enters through RuvA and exits via RuvB. An RuvB hexamer assembles on each DNA strand where it exits the tetramer. Each RuvB hexamer is contacted by two RuvA subunits (via domain III) on 2 adjacent RuvB subunits; this complex drives branch migration. In the full resolvosome a probable DNA-RuvA(4)-RuvB(12)-RuvC(2) complex forms which resolves the HJ.</text>
</comment>
<dbReference type="InterPro" id="IPR003583">
    <property type="entry name" value="Hlx-hairpin-Hlx_DNA-bd_motif"/>
</dbReference>
<proteinExistence type="inferred from homology"/>
<dbReference type="Proteomes" id="UP000196581">
    <property type="component" value="Unassembled WGS sequence"/>
</dbReference>
<dbReference type="Pfam" id="PF01330">
    <property type="entry name" value="RuvA_N"/>
    <property type="match status" value="1"/>
</dbReference>
<dbReference type="GO" id="GO:0005737">
    <property type="term" value="C:cytoplasm"/>
    <property type="evidence" value="ECO:0007669"/>
    <property type="project" value="UniProtKB-SubCell"/>
</dbReference>
<feature type="region of interest" description="Domain III" evidence="6">
    <location>
        <begin position="151"/>
        <end position="198"/>
    </location>
</feature>
<evidence type="ECO:0000256" key="5">
    <source>
        <dbReference type="ARBA" id="ARBA00023204"/>
    </source>
</evidence>
<dbReference type="InterPro" id="IPR013849">
    <property type="entry name" value="DNA_helicase_Holl-junc_RuvA_I"/>
</dbReference>
<dbReference type="GO" id="GO:0000400">
    <property type="term" value="F:four-way junction DNA binding"/>
    <property type="evidence" value="ECO:0007669"/>
    <property type="project" value="UniProtKB-UniRule"/>
</dbReference>
<comment type="similarity">
    <text evidence="6">Belongs to the RuvA family.</text>
</comment>
<evidence type="ECO:0000256" key="1">
    <source>
        <dbReference type="ARBA" id="ARBA00022490"/>
    </source>
</evidence>
<dbReference type="CDD" id="cd14332">
    <property type="entry name" value="UBA_RuvA_C"/>
    <property type="match status" value="1"/>
</dbReference>
<dbReference type="AlphaFoldDB" id="A0A1X6XG31"/>
<keyword evidence="4 6" id="KW-0233">DNA recombination</keyword>
<dbReference type="GO" id="GO:0048476">
    <property type="term" value="C:Holliday junction resolvase complex"/>
    <property type="evidence" value="ECO:0007669"/>
    <property type="project" value="UniProtKB-UniRule"/>
</dbReference>
<comment type="function">
    <text evidence="6">The RuvA-RuvB-RuvC complex processes Holliday junction (HJ) DNA during genetic recombination and DNA repair, while the RuvA-RuvB complex plays an important role in the rescue of blocked DNA replication forks via replication fork reversal (RFR). RuvA specifically binds to HJ cruciform DNA, conferring on it an open structure. The RuvB hexamer acts as an ATP-dependent pump, pulling dsDNA into and through the RuvAB complex. HJ branch migration allows RuvC to scan DNA until it finds its consensus sequence, where it cleaves and resolves the cruciform DNA.</text>
</comment>
<dbReference type="GO" id="GO:0006310">
    <property type="term" value="P:DNA recombination"/>
    <property type="evidence" value="ECO:0007669"/>
    <property type="project" value="UniProtKB-UniRule"/>
</dbReference>
<dbReference type="InterPro" id="IPR000085">
    <property type="entry name" value="RuvA"/>
</dbReference>
<keyword evidence="8" id="KW-0378">Hydrolase</keyword>
<dbReference type="SUPFAM" id="SSF46929">
    <property type="entry name" value="DNA helicase RuvA subunit, C-terminal domain"/>
    <property type="match status" value="1"/>
</dbReference>
<protein>
    <recommendedName>
        <fullName evidence="6">Holliday junction branch migration complex subunit RuvA</fullName>
    </recommendedName>
</protein>
<feature type="domain" description="Helix-hairpin-helix DNA-binding motif class 1" evidence="7">
    <location>
        <begin position="72"/>
        <end position="91"/>
    </location>
</feature>
<dbReference type="GO" id="GO:0005524">
    <property type="term" value="F:ATP binding"/>
    <property type="evidence" value="ECO:0007669"/>
    <property type="project" value="InterPro"/>
</dbReference>
<dbReference type="InterPro" id="IPR036267">
    <property type="entry name" value="RuvA_C_sf"/>
</dbReference>
<dbReference type="SUPFAM" id="SSF47781">
    <property type="entry name" value="RuvA domain 2-like"/>
    <property type="match status" value="1"/>
</dbReference>
<accession>A0A1X6XG31</accession>
<dbReference type="InterPro" id="IPR012340">
    <property type="entry name" value="NA-bd_OB-fold"/>
</dbReference>
<dbReference type="SUPFAM" id="SSF50249">
    <property type="entry name" value="Nucleic acid-binding proteins"/>
    <property type="match status" value="1"/>
</dbReference>
<dbReference type="GO" id="GO:0009379">
    <property type="term" value="C:Holliday junction helicase complex"/>
    <property type="evidence" value="ECO:0007669"/>
    <property type="project" value="InterPro"/>
</dbReference>
<sequence>MIAYLSGTARSAAADSVIIVSGGVGRLVTVTPAHAARLRDGMEVDLHTELVVREDSLTLYGFEAADERSVFRVLLTVSGVGPKLAMAVLAVLGADGLRSAVASEDQAALTTVPGIGKKGAARMLLELTGKLPAGGIGLPGTAAAPAVAPGDQVVDALVGLGWKQTQAEDAVSQAREATPDAAVPALLRDALRTLGGRL</sequence>
<keyword evidence="3 6" id="KW-0238">DNA-binding</keyword>
<keyword evidence="9" id="KW-1185">Reference proteome</keyword>
<evidence type="ECO:0000313" key="8">
    <source>
        <dbReference type="EMBL" id="SLM98195.1"/>
    </source>
</evidence>
<dbReference type="InterPro" id="IPR011114">
    <property type="entry name" value="RuvA_C"/>
</dbReference>
<feature type="domain" description="Helix-hairpin-helix DNA-binding motif class 1" evidence="7">
    <location>
        <begin position="107"/>
        <end position="126"/>
    </location>
</feature>
<keyword evidence="1 6" id="KW-0963">Cytoplasm</keyword>
<dbReference type="SMART" id="SM00278">
    <property type="entry name" value="HhH1"/>
    <property type="match status" value="2"/>
</dbReference>
<reference evidence="9" key="1">
    <citation type="submission" date="2017-02" db="EMBL/GenBank/DDBJ databases">
        <authorList>
            <person name="Dridi B."/>
        </authorList>
    </citation>
    <scope>NUCLEOTIDE SEQUENCE [LARGE SCALE GENOMIC DNA]</scope>
    <source>
        <strain evidence="9">B Co 03.10</strain>
    </source>
</reference>
<keyword evidence="5 6" id="KW-0234">DNA repair</keyword>
<keyword evidence="8" id="KW-0067">ATP-binding</keyword>
<dbReference type="Gene3D" id="2.40.50.140">
    <property type="entry name" value="Nucleic acid-binding proteins"/>
    <property type="match status" value="1"/>
</dbReference>
<dbReference type="Gene3D" id="1.10.150.20">
    <property type="entry name" value="5' to 3' exonuclease, C-terminal subdomain"/>
    <property type="match status" value="1"/>
</dbReference>
<name>A0A1X6XG31_9MICO</name>
<evidence type="ECO:0000256" key="3">
    <source>
        <dbReference type="ARBA" id="ARBA00023125"/>
    </source>
</evidence>
<organism evidence="8 9">
    <name type="scientific">Brevibacterium yomogidense</name>
    <dbReference type="NCBI Taxonomy" id="946573"/>
    <lineage>
        <taxon>Bacteria</taxon>
        <taxon>Bacillati</taxon>
        <taxon>Actinomycetota</taxon>
        <taxon>Actinomycetes</taxon>
        <taxon>Micrococcales</taxon>
        <taxon>Brevibacteriaceae</taxon>
        <taxon>Brevibacterium</taxon>
    </lineage>
</organism>
<evidence type="ECO:0000256" key="6">
    <source>
        <dbReference type="HAMAP-Rule" id="MF_00031"/>
    </source>
</evidence>
<evidence type="ECO:0000259" key="7">
    <source>
        <dbReference type="SMART" id="SM00278"/>
    </source>
</evidence>
<dbReference type="Pfam" id="PF07499">
    <property type="entry name" value="RuvA_C"/>
    <property type="match status" value="1"/>
</dbReference>
<dbReference type="Pfam" id="PF14520">
    <property type="entry name" value="HHH_5"/>
    <property type="match status" value="1"/>
</dbReference>
<comment type="caution">
    <text evidence="6">Lacks conserved residue(s) required for the propagation of feature annotation.</text>
</comment>